<organism evidence="2 3">
    <name type="scientific">Puccinia graminis f. sp. tritici</name>
    <dbReference type="NCBI Taxonomy" id="56615"/>
    <lineage>
        <taxon>Eukaryota</taxon>
        <taxon>Fungi</taxon>
        <taxon>Dikarya</taxon>
        <taxon>Basidiomycota</taxon>
        <taxon>Pucciniomycotina</taxon>
        <taxon>Pucciniomycetes</taxon>
        <taxon>Pucciniales</taxon>
        <taxon>Pucciniaceae</taxon>
        <taxon>Puccinia</taxon>
    </lineage>
</organism>
<evidence type="ECO:0000313" key="3">
    <source>
        <dbReference type="Proteomes" id="UP000325313"/>
    </source>
</evidence>
<feature type="compositionally biased region" description="Polar residues" evidence="1">
    <location>
        <begin position="95"/>
        <end position="109"/>
    </location>
</feature>
<protein>
    <submittedName>
        <fullName evidence="2">Uncharacterized protein</fullName>
    </submittedName>
</protein>
<evidence type="ECO:0000256" key="1">
    <source>
        <dbReference type="SAM" id="MobiDB-lite"/>
    </source>
</evidence>
<name>A0A5B0Q897_PUCGR</name>
<evidence type="ECO:0000313" key="2">
    <source>
        <dbReference type="EMBL" id="KAA1109391.1"/>
    </source>
</evidence>
<gene>
    <name evidence="2" type="ORF">PGTUg99_031863</name>
</gene>
<accession>A0A5B0Q897</accession>
<reference evidence="2 3" key="1">
    <citation type="submission" date="2019-05" db="EMBL/GenBank/DDBJ databases">
        <title>Emergence of the Ug99 lineage of the wheat stem rust pathogen through somatic hybridization.</title>
        <authorList>
            <person name="Li F."/>
            <person name="Upadhyaya N.M."/>
            <person name="Sperschneider J."/>
            <person name="Matny O."/>
            <person name="Nguyen-Phuc H."/>
            <person name="Mago R."/>
            <person name="Raley C."/>
            <person name="Miller M.E."/>
            <person name="Silverstein K.A.T."/>
            <person name="Henningsen E."/>
            <person name="Hirsch C.D."/>
            <person name="Visser B."/>
            <person name="Pretorius Z.A."/>
            <person name="Steffenson B.J."/>
            <person name="Schwessinger B."/>
            <person name="Dodds P.N."/>
            <person name="Figueroa M."/>
        </authorList>
    </citation>
    <scope>NUCLEOTIDE SEQUENCE [LARGE SCALE GENOMIC DNA]</scope>
    <source>
        <strain evidence="2 3">Ug99</strain>
    </source>
</reference>
<comment type="caution">
    <text evidence="2">The sequence shown here is derived from an EMBL/GenBank/DDBJ whole genome shotgun (WGS) entry which is preliminary data.</text>
</comment>
<dbReference type="Proteomes" id="UP000325313">
    <property type="component" value="Unassembled WGS sequence"/>
</dbReference>
<feature type="region of interest" description="Disordered" evidence="1">
    <location>
        <begin position="82"/>
        <end position="146"/>
    </location>
</feature>
<dbReference type="AlphaFoldDB" id="A0A5B0Q897"/>
<dbReference type="EMBL" id="VDEP01000305">
    <property type="protein sequence ID" value="KAA1109391.1"/>
    <property type="molecule type" value="Genomic_DNA"/>
</dbReference>
<sequence>MEPKLQSILWHSLYGYVMLYIIPPSVKATHSLEGRGTGHHFDRNHPINLTNQYPSTTVIPCTYLIAGSLHGRSLTEVINAARKASLDEQPKRSSKSPASINETYQSSNPHSRRMSFDDPSAASLGHSEPNHPRLSSAGSRADYFSDPHYTYGGLVDLK</sequence>
<proteinExistence type="predicted"/>